<dbReference type="Proteomes" id="UP000236163">
    <property type="component" value="Unassembled WGS sequence"/>
</dbReference>
<feature type="chain" id="PRO_5030030412" evidence="1">
    <location>
        <begin position="25"/>
        <end position="172"/>
    </location>
</feature>
<dbReference type="Gene3D" id="2.60.40.1090">
    <property type="entry name" value="Fimbrial-type adhesion domain"/>
    <property type="match status" value="1"/>
</dbReference>
<dbReference type="STRING" id="523831.SEHO0A_01087"/>
<dbReference type="GO" id="GO:0009289">
    <property type="term" value="C:pilus"/>
    <property type="evidence" value="ECO:0007669"/>
    <property type="project" value="InterPro"/>
</dbReference>
<dbReference type="PANTHER" id="PTHR33420:SF27">
    <property type="entry name" value="PROTEIN FIMG"/>
    <property type="match status" value="1"/>
</dbReference>
<feature type="domain" description="Fimbrial-type adhesion" evidence="2">
    <location>
        <begin position="29"/>
        <end position="172"/>
    </location>
</feature>
<protein>
    <submittedName>
        <fullName evidence="3">Adhesin</fullName>
    </submittedName>
</protein>
<sequence length="172" mass="17929">MKNGKKIAVLLLTSSGLFPGVSQAADTIIEITGRVIASPCVVNGGQEKLSVDLGSDIQADTLSAAGAASPWKPFTLSLTNCPKSTTSFSVAFSGTADDNADYYKNTGSAANLALELTTQDETNLKNGTTLQNLIIDTASHSYDLNLRAHAVSKGDVTPGTIQAQVQATFTYQ</sequence>
<name>A0A1J6YGX9_SALHO</name>
<feature type="signal peptide" evidence="1">
    <location>
        <begin position="1"/>
        <end position="24"/>
    </location>
</feature>
<proteinExistence type="predicted"/>
<comment type="caution">
    <text evidence="3">The sequence shown here is derived from an EMBL/GenBank/DDBJ whole genome shotgun (WGS) entry which is preliminary data.</text>
</comment>
<dbReference type="PANTHER" id="PTHR33420">
    <property type="entry name" value="FIMBRIAL SUBUNIT ELFA-RELATED"/>
    <property type="match status" value="1"/>
</dbReference>
<reference evidence="4" key="1">
    <citation type="submission" date="2017-12" db="EMBL/GenBank/DDBJ databases">
        <title>FDA dAtabase for Regulatory Grade micrObial Sequences (FDA-ARGOS): Supporting development and validation of Infectious Disease Dx tests.</title>
        <authorList>
            <person name="Sichtig H."/>
            <person name="Tallon L."/>
            <person name="Sadzewicz L."/>
            <person name="Sengamalay N."/>
            <person name="Nagaraj S."/>
            <person name="Vavikolanu K."/>
            <person name="Aluvathingal J."/>
            <person name="Nadendla S."/>
            <person name="Pirone D.C."/>
            <person name="Hoffman M."/>
            <person name="Muruvanda T."/>
            <person name="Allard M."/>
            <person name="Evans P."/>
        </authorList>
    </citation>
    <scope>NUCLEOTIDE SEQUENCE [LARGE SCALE GENOMIC DNA]</scope>
    <source>
        <strain evidence="4">FDAARGOS_55</strain>
    </source>
</reference>
<dbReference type="EMBL" id="JWSP02000004">
    <property type="protein sequence ID" value="PNO34600.1"/>
    <property type="molecule type" value="Genomic_DNA"/>
</dbReference>
<dbReference type="SUPFAM" id="SSF49401">
    <property type="entry name" value="Bacterial adhesins"/>
    <property type="match status" value="1"/>
</dbReference>
<dbReference type="InterPro" id="IPR050263">
    <property type="entry name" value="Bact_Fimbrial_Adh_Pro"/>
</dbReference>
<dbReference type="AlphaFoldDB" id="A0A1J6YGX9"/>
<dbReference type="Pfam" id="PF00419">
    <property type="entry name" value="Fimbrial"/>
    <property type="match status" value="1"/>
</dbReference>
<accession>A0A1J6YGX9</accession>
<evidence type="ECO:0000313" key="4">
    <source>
        <dbReference type="Proteomes" id="UP000236163"/>
    </source>
</evidence>
<evidence type="ECO:0000256" key="1">
    <source>
        <dbReference type="SAM" id="SignalP"/>
    </source>
</evidence>
<keyword evidence="1" id="KW-0732">Signal</keyword>
<organism evidence="3 4">
    <name type="scientific">Salmonella enterica subsp. houtenae serovar 50:g,z51:-</name>
    <dbReference type="NCBI Taxonomy" id="1173947"/>
    <lineage>
        <taxon>Bacteria</taxon>
        <taxon>Pseudomonadati</taxon>
        <taxon>Pseudomonadota</taxon>
        <taxon>Gammaproteobacteria</taxon>
        <taxon>Enterobacterales</taxon>
        <taxon>Enterobacteriaceae</taxon>
        <taxon>Salmonella</taxon>
    </lineage>
</organism>
<dbReference type="InterPro" id="IPR000259">
    <property type="entry name" value="Adhesion_dom_fimbrial"/>
</dbReference>
<dbReference type="InterPro" id="IPR008966">
    <property type="entry name" value="Adhesion_dom_sf"/>
</dbReference>
<dbReference type="GO" id="GO:0043709">
    <property type="term" value="P:cell adhesion involved in single-species biofilm formation"/>
    <property type="evidence" value="ECO:0007669"/>
    <property type="project" value="TreeGrafter"/>
</dbReference>
<evidence type="ECO:0000259" key="2">
    <source>
        <dbReference type="Pfam" id="PF00419"/>
    </source>
</evidence>
<dbReference type="InterPro" id="IPR036937">
    <property type="entry name" value="Adhesion_dom_fimbrial_sf"/>
</dbReference>
<evidence type="ECO:0000313" key="3">
    <source>
        <dbReference type="EMBL" id="PNO34600.1"/>
    </source>
</evidence>
<gene>
    <name evidence="3" type="ORF">RK55_016360</name>
</gene>